<keyword evidence="3" id="KW-0539">Nucleus</keyword>
<dbReference type="KEGG" id="pvp:105298924"/>
<evidence type="ECO:0000313" key="8">
    <source>
        <dbReference type="Proteomes" id="UP000515202"/>
    </source>
</evidence>
<feature type="compositionally biased region" description="Low complexity" evidence="6">
    <location>
        <begin position="444"/>
        <end position="468"/>
    </location>
</feature>
<dbReference type="CDD" id="cd18440">
    <property type="entry name" value="BRCT_PAXIP1_rpt6"/>
    <property type="match status" value="1"/>
</dbReference>
<dbReference type="SMART" id="SM00292">
    <property type="entry name" value="BRCT"/>
    <property type="match status" value="3"/>
</dbReference>
<dbReference type="CTD" id="22976"/>
<dbReference type="GeneID" id="105298924"/>
<evidence type="ECO:0000256" key="1">
    <source>
        <dbReference type="ARBA" id="ARBA00004123"/>
    </source>
</evidence>
<evidence type="ECO:0000256" key="6">
    <source>
        <dbReference type="SAM" id="MobiDB-lite"/>
    </source>
</evidence>
<accession>A0A6P6D042</accession>
<dbReference type="FunFam" id="3.40.50.10190:FF:000017">
    <property type="entry name" value="PAX interacting protein 1"/>
    <property type="match status" value="1"/>
</dbReference>
<dbReference type="Proteomes" id="UP000515202">
    <property type="component" value="Unplaced"/>
</dbReference>
<dbReference type="OrthoDB" id="342264at2759"/>
<evidence type="ECO:0000256" key="5">
    <source>
        <dbReference type="ARBA" id="ARBA00030146"/>
    </source>
</evidence>
<evidence type="ECO:0000256" key="2">
    <source>
        <dbReference type="ARBA" id="ARBA00022763"/>
    </source>
</evidence>
<dbReference type="CDD" id="cd17730">
    <property type="entry name" value="BRCT_PAXIP1_rpt4"/>
    <property type="match status" value="1"/>
</dbReference>
<dbReference type="Pfam" id="PF00533">
    <property type="entry name" value="BRCT"/>
    <property type="match status" value="1"/>
</dbReference>
<feature type="compositionally biased region" description="Low complexity" evidence="6">
    <location>
        <begin position="32"/>
        <end position="42"/>
    </location>
</feature>
<gene>
    <name evidence="9" type="primary">PAXIP1</name>
</gene>
<feature type="compositionally biased region" description="Low complexity" evidence="6">
    <location>
        <begin position="418"/>
        <end position="429"/>
    </location>
</feature>
<dbReference type="Gene3D" id="3.40.50.10190">
    <property type="entry name" value="BRCT domain"/>
    <property type="match status" value="3"/>
</dbReference>
<keyword evidence="8" id="KW-1185">Reference proteome</keyword>
<feature type="region of interest" description="Disordered" evidence="6">
    <location>
        <begin position="394"/>
        <end position="468"/>
    </location>
</feature>
<dbReference type="InterPro" id="IPR001357">
    <property type="entry name" value="BRCT_dom"/>
</dbReference>
<evidence type="ECO:0000256" key="3">
    <source>
        <dbReference type="ARBA" id="ARBA00023242"/>
    </source>
</evidence>
<evidence type="ECO:0000259" key="7">
    <source>
        <dbReference type="PROSITE" id="PS50172"/>
    </source>
</evidence>
<keyword evidence="2" id="KW-0227">DNA damage</keyword>
<feature type="region of interest" description="Disordered" evidence="6">
    <location>
        <begin position="1"/>
        <end position="45"/>
    </location>
</feature>
<dbReference type="Pfam" id="PF12738">
    <property type="entry name" value="PTCB-BRCT"/>
    <property type="match status" value="1"/>
</dbReference>
<feature type="domain" description="BRCT" evidence="7">
    <location>
        <begin position="574"/>
        <end position="635"/>
    </location>
</feature>
<dbReference type="PANTHER" id="PTHR23196:SF1">
    <property type="entry name" value="PAX-INTERACTING PROTEIN 1"/>
    <property type="match status" value="1"/>
</dbReference>
<dbReference type="PANTHER" id="PTHR23196">
    <property type="entry name" value="PAX TRANSCRIPTION ACTIVATION DOMAIN INTERACTING PROTEIN"/>
    <property type="match status" value="1"/>
</dbReference>
<feature type="compositionally biased region" description="Pro residues" evidence="6">
    <location>
        <begin position="430"/>
        <end position="443"/>
    </location>
</feature>
<dbReference type="Pfam" id="PF16589">
    <property type="entry name" value="BRCT_2"/>
    <property type="match status" value="1"/>
</dbReference>
<feature type="compositionally biased region" description="Pro residues" evidence="6">
    <location>
        <begin position="401"/>
        <end position="417"/>
    </location>
</feature>
<comment type="subcellular location">
    <subcellularLocation>
        <location evidence="1">Nucleus</location>
    </subcellularLocation>
</comment>
<reference evidence="9" key="1">
    <citation type="submission" date="2025-08" db="UniProtKB">
        <authorList>
            <consortium name="RefSeq"/>
        </authorList>
    </citation>
    <scope>IDENTIFICATION</scope>
    <source>
        <tissue evidence="9">Kidney</tissue>
    </source>
</reference>
<sequence length="929" mass="100369">NSGPLGTGSPPSHLGPAGSSSRTFSLGEAAHPRPSSPVSAPGAAPPCPSALSLQDRCCLGAGSQQPHASLVIQLLKAGKAKEVSYNALASHIISEDGDNPEVGEAREVFDLPVVKPSWVTLSAQCGALLPVNGFSPESCQIFFGITACLSQVSMGTMSPLLFTCDNGEFFYDWMYDLFGCMPHWCIRAGDAGLDHSLPCIRAGDAGLDHSLPCIRVGDAGLHHSLPCIRAGDAELDHSPPCICAGVAGPDHSLPCIRVGDAGPDHSLPCIRAGDAGPDHSLPCIRAGDAGLHHSLPCIRAGDAGLDHSLPCIRAGDAGLDHSLQQSSLSFGSPPQAGGRRFIARAAVGVGGHVTHILQSLSAPTKNLEQQVNHNQQGHVNTSAVLFGQLKVTPEPHLSQQQPPPPPQHPVLHLPPPQVMQLQPPQLAQQPYPPQPSHPFPQPQPGHQHPFPQPQLQFPQPQLHRPQQPLQPLAQQHALQHQLHQLQQQQLAQLQIIQVHGGAVDPTLSSRCTHLLCESQVSGVYAQAIRERKRCVTAHWLNTVLKKKKLVPPHRALHFPVAFPPGGKPCSQHIISVTGFVDSDRDDLKLMAYLAGAKYTGYLCRSNTVLICKEPTGLKYEKAREWRIPCVNAQWLGDILLGDFEALRQVQCSRYAAFGLPDPFAPTQRLVWSLLDAWRVPLTVPAELLTVRCVGASLRRFSGTGFLAGGPPTPTALPGCRAGSGLWSVKGPLGSPSCRDQQGTPEHVPGVHYLMRFGQEACGLPAALTLATTWPHMCFARARRALGLRMPARAEHLSCPPDEQNYLLRDAEAEVLFSFSLEESLKRAHVSPLFKAKYFYITPGICPSLSTMKAIVECAGGKVLPKQPSFRKLMEHKQNKSLSEIILISCENDLHLCREYFARGIDVHNAEFVLTGVLTQTLDYESYKFN</sequence>
<dbReference type="GO" id="GO:0060261">
    <property type="term" value="P:positive regulation of transcription initiation by RNA polymerase II"/>
    <property type="evidence" value="ECO:0007669"/>
    <property type="project" value="TreeGrafter"/>
</dbReference>
<name>A0A6P6D042_PTEVA</name>
<proteinExistence type="predicted"/>
<organism evidence="8 9">
    <name type="scientific">Pteropus vampyrus</name>
    <name type="common">Large flying fox</name>
    <dbReference type="NCBI Taxonomy" id="132908"/>
    <lineage>
        <taxon>Eukaryota</taxon>
        <taxon>Metazoa</taxon>
        <taxon>Chordata</taxon>
        <taxon>Craniata</taxon>
        <taxon>Vertebrata</taxon>
        <taxon>Euteleostomi</taxon>
        <taxon>Mammalia</taxon>
        <taxon>Eutheria</taxon>
        <taxon>Laurasiatheria</taxon>
        <taxon>Chiroptera</taxon>
        <taxon>Yinpterochiroptera</taxon>
        <taxon>Pteropodoidea</taxon>
        <taxon>Pteropodidae</taxon>
        <taxon>Pteropodinae</taxon>
        <taxon>Pteropus</taxon>
    </lineage>
</organism>
<dbReference type="InterPro" id="IPR036420">
    <property type="entry name" value="BRCT_dom_sf"/>
</dbReference>
<evidence type="ECO:0000256" key="4">
    <source>
        <dbReference type="ARBA" id="ARBA00023858"/>
    </source>
</evidence>
<evidence type="ECO:0000313" key="9">
    <source>
        <dbReference type="RefSeq" id="XP_023392500.1"/>
    </source>
</evidence>
<protein>
    <recommendedName>
        <fullName evidence="4">PAX-interacting protein 1</fullName>
    </recommendedName>
    <alternativeName>
        <fullName evidence="5">PAX transactivation activation domain-interacting protein</fullName>
    </alternativeName>
</protein>
<dbReference type="AlphaFoldDB" id="A0A6P6D042"/>
<dbReference type="CDD" id="cd17714">
    <property type="entry name" value="BRCT_PAXIP1_rpt1"/>
    <property type="match status" value="1"/>
</dbReference>
<dbReference type="InterPro" id="IPR051579">
    <property type="entry name" value="DDR_Transcriptional_Reg"/>
</dbReference>
<dbReference type="PROSITE" id="PS50172">
    <property type="entry name" value="BRCT"/>
    <property type="match status" value="2"/>
</dbReference>
<dbReference type="CDD" id="cd17711">
    <property type="entry name" value="BRCT_PAXIP1_rpt3"/>
    <property type="match status" value="1"/>
</dbReference>
<dbReference type="GO" id="GO:0006974">
    <property type="term" value="P:DNA damage response"/>
    <property type="evidence" value="ECO:0007669"/>
    <property type="project" value="UniProtKB-KW"/>
</dbReference>
<feature type="non-terminal residue" evidence="9">
    <location>
        <position position="1"/>
    </location>
</feature>
<dbReference type="RefSeq" id="XP_023392500.1">
    <property type="nucleotide sequence ID" value="XM_023536732.1"/>
</dbReference>
<feature type="domain" description="BRCT" evidence="7">
    <location>
        <begin position="494"/>
        <end position="557"/>
    </location>
</feature>
<dbReference type="GO" id="GO:0005634">
    <property type="term" value="C:nucleus"/>
    <property type="evidence" value="ECO:0007669"/>
    <property type="project" value="UniProtKB-SubCell"/>
</dbReference>
<dbReference type="SUPFAM" id="SSF52113">
    <property type="entry name" value="BRCT domain"/>
    <property type="match status" value="3"/>
</dbReference>